<dbReference type="GO" id="GO:0005576">
    <property type="term" value="C:extracellular region"/>
    <property type="evidence" value="ECO:0007669"/>
    <property type="project" value="UniProtKB-SubCell"/>
</dbReference>
<dbReference type="SUPFAM" id="SSF50370">
    <property type="entry name" value="Ricin B-like lectins"/>
    <property type="match status" value="2"/>
</dbReference>
<protein>
    <submittedName>
        <fullName evidence="12">Uncharacterized protein</fullName>
    </submittedName>
</protein>
<dbReference type="PANTHER" id="PTHR32305">
    <property type="match status" value="1"/>
</dbReference>
<dbReference type="InterPro" id="IPR035992">
    <property type="entry name" value="Ricin_B-like_lectins"/>
</dbReference>
<keyword evidence="7" id="KW-0812">Transmembrane</keyword>
<evidence type="ECO:0000256" key="4">
    <source>
        <dbReference type="ARBA" id="ARBA00022737"/>
    </source>
</evidence>
<evidence type="ECO:0000256" key="5">
    <source>
        <dbReference type="SAM" id="Coils"/>
    </source>
</evidence>
<feature type="domain" description="Carbohydrate-binding module family 96" evidence="10">
    <location>
        <begin position="354"/>
        <end position="506"/>
    </location>
</feature>
<feature type="domain" description="Teneurin-like YD-shell" evidence="11">
    <location>
        <begin position="1913"/>
        <end position="2212"/>
    </location>
</feature>
<dbReference type="InterPro" id="IPR006530">
    <property type="entry name" value="YD"/>
</dbReference>
<evidence type="ECO:0000259" key="10">
    <source>
        <dbReference type="Pfam" id="PF24517"/>
    </source>
</evidence>
<feature type="domain" description="DUF6531" evidence="9">
    <location>
        <begin position="566"/>
        <end position="636"/>
    </location>
</feature>
<dbReference type="InterPro" id="IPR000772">
    <property type="entry name" value="Ricin_B_lectin"/>
</dbReference>
<evidence type="ECO:0000259" key="9">
    <source>
        <dbReference type="Pfam" id="PF20148"/>
    </source>
</evidence>
<evidence type="ECO:0000313" key="12">
    <source>
        <dbReference type="EMBL" id="RGT07658.1"/>
    </source>
</evidence>
<dbReference type="Gene3D" id="2.180.10.10">
    <property type="entry name" value="RHS repeat-associated core"/>
    <property type="match status" value="3"/>
</dbReference>
<comment type="caution">
    <text evidence="12">The sequence shown here is derived from an EMBL/GenBank/DDBJ whole genome shotgun (WGS) entry which is preliminary data.</text>
</comment>
<dbReference type="InterPro" id="IPR031325">
    <property type="entry name" value="RHS_repeat"/>
</dbReference>
<dbReference type="Pfam" id="PF05593">
    <property type="entry name" value="RHS_repeat"/>
    <property type="match status" value="2"/>
</dbReference>
<dbReference type="InterPro" id="IPR055372">
    <property type="entry name" value="CBM96"/>
</dbReference>
<dbReference type="Pfam" id="PF24517">
    <property type="entry name" value="CBM96"/>
    <property type="match status" value="1"/>
</dbReference>
<keyword evidence="3" id="KW-0732">Signal</keyword>
<comment type="subcellular location">
    <subcellularLocation>
        <location evidence="1">Secreted</location>
    </subcellularLocation>
</comment>
<evidence type="ECO:0000256" key="3">
    <source>
        <dbReference type="ARBA" id="ARBA00022729"/>
    </source>
</evidence>
<feature type="compositionally biased region" description="Basic and acidic residues" evidence="6">
    <location>
        <begin position="2317"/>
        <end position="2326"/>
    </location>
</feature>
<reference evidence="12 13" key="1">
    <citation type="submission" date="2018-08" db="EMBL/GenBank/DDBJ databases">
        <title>A genome reference for cultivated species of the human gut microbiota.</title>
        <authorList>
            <person name="Zou Y."/>
            <person name="Xue W."/>
            <person name="Luo G."/>
        </authorList>
    </citation>
    <scope>NUCLEOTIDE SEQUENCE [LARGE SCALE GENOMIC DNA]</scope>
    <source>
        <strain evidence="12 13">AF19-4AC</strain>
    </source>
</reference>
<dbReference type="Pfam" id="PF14200">
    <property type="entry name" value="RicinB_lectin_2"/>
    <property type="match status" value="2"/>
</dbReference>
<dbReference type="Pfam" id="PF25023">
    <property type="entry name" value="TEN_YD-shell"/>
    <property type="match status" value="1"/>
</dbReference>
<dbReference type="InterPro" id="IPR045351">
    <property type="entry name" value="DUF6531"/>
</dbReference>
<evidence type="ECO:0000259" key="11">
    <source>
        <dbReference type="Pfam" id="PF25023"/>
    </source>
</evidence>
<dbReference type="InterPro" id="IPR022385">
    <property type="entry name" value="Rhs_assc_core"/>
</dbReference>
<dbReference type="Pfam" id="PF20148">
    <property type="entry name" value="DUF6531"/>
    <property type="match status" value="1"/>
</dbReference>
<dbReference type="EMBL" id="QRWH01000012">
    <property type="protein sequence ID" value="RGT07658.1"/>
    <property type="molecule type" value="Genomic_DNA"/>
</dbReference>
<feature type="region of interest" description="Disordered" evidence="6">
    <location>
        <begin position="1385"/>
        <end position="1416"/>
    </location>
</feature>
<dbReference type="PROSITE" id="PS50231">
    <property type="entry name" value="RICIN_B_LECTIN"/>
    <property type="match status" value="1"/>
</dbReference>
<dbReference type="NCBIfam" id="TIGR01643">
    <property type="entry name" value="YD_repeat_2x"/>
    <property type="match status" value="1"/>
</dbReference>
<feature type="region of interest" description="Disordered" evidence="6">
    <location>
        <begin position="2292"/>
        <end position="2326"/>
    </location>
</feature>
<dbReference type="PANTHER" id="PTHR32305:SF15">
    <property type="entry name" value="PROTEIN RHSA-RELATED"/>
    <property type="match status" value="1"/>
</dbReference>
<feature type="domain" description="Ricin B lectin" evidence="8">
    <location>
        <begin position="1337"/>
        <end position="1424"/>
    </location>
</feature>
<name>A0A412MD84_9FIRM</name>
<evidence type="ECO:0000256" key="6">
    <source>
        <dbReference type="SAM" id="MobiDB-lite"/>
    </source>
</evidence>
<dbReference type="InterPro" id="IPR050708">
    <property type="entry name" value="T6SS_VgrG/RHS"/>
</dbReference>
<dbReference type="Gene3D" id="2.80.10.50">
    <property type="match status" value="2"/>
</dbReference>
<proteinExistence type="predicted"/>
<keyword evidence="7" id="KW-0472">Membrane</keyword>
<feature type="compositionally biased region" description="Polar residues" evidence="6">
    <location>
        <begin position="1395"/>
        <end position="1405"/>
    </location>
</feature>
<dbReference type="Proteomes" id="UP000283630">
    <property type="component" value="Unassembled WGS sequence"/>
</dbReference>
<keyword evidence="2" id="KW-0964">Secreted</keyword>
<keyword evidence="7" id="KW-1133">Transmembrane helix</keyword>
<evidence type="ECO:0000259" key="8">
    <source>
        <dbReference type="Pfam" id="PF14200"/>
    </source>
</evidence>
<dbReference type="Gene3D" id="2.60.120.260">
    <property type="entry name" value="Galactose-binding domain-like"/>
    <property type="match status" value="2"/>
</dbReference>
<feature type="compositionally biased region" description="Basic and acidic residues" evidence="6">
    <location>
        <begin position="2296"/>
        <end position="2308"/>
    </location>
</feature>
<feature type="coiled-coil region" evidence="5">
    <location>
        <begin position="149"/>
        <end position="176"/>
    </location>
</feature>
<keyword evidence="4" id="KW-0677">Repeat</keyword>
<feature type="transmembrane region" description="Helical" evidence="7">
    <location>
        <begin position="2247"/>
        <end position="2265"/>
    </location>
</feature>
<sequence length="2326" mass="262104">MIITGGRKMNTRILREVPEKRERYVKHFQMKEKGTAAAVYAVPVHYEENGNWQEIDNRLESAVQGGKRIYQNKASRVHVCFAEQAGDEKLVSVEKDGKELSWTMETASVMSERGDAKGSQGISTQRNVKAGSFQVLSEPEFPKNPEELRAEYNDEIQNSEENVNFEEDEIRDSESDEIFDNTDNEIRNSEIMESESGPGPEQELLLDETQIRQIMGVPHLASEGMYEDILPGVDLHYTIEGERIKENIRLKTKEAAGYPLKFHFKHNGMVMKKESDGSLGLYLEDQKREAAFKLEKPYMYDQNGEISEHVELLVESGDGESTLTIVPDSQWLMEESRAYPIVIDPRTETSKTRSNIEDTYIFPGGSKPENADLVYAFGSFLAGYSAENSNNRALLRFKNLPDIGKGSIIYGATMYIWQYQYNTYGVAKLPLLAQEVTKDWTEKTVRWHNQPTVNGTILDYKEVAQVKNGSSITITPIGFDVTRLVRQWYNTGKNYGIMVKSAYENDSTVANRAYARFYSSDHPTMVSDQYPSGVFYYRNVDGLEDYQSFHEQQAGRAGCGYTNDFNGNLVWIHPDTQTEGGPLTTEINHVYNSSAASVSSRLGYGWTLSCLQKLESTGITDYPYVYTDADGTKHYFYKGTADGGKLKDEDGLGLIITDSTGADYDHWKCIETKDKMKYTFGKDGYLRFDEDPDGNKVTYEYEPNSTQNYIPYITDPTGAKIEFVYKNDAALSRITAIKDTSGRLIQYMYDNAGNLSTITYPDGEKTTFTYDSGHRLLSVTNPEGYSISYQYTNDFRVPRISRITEKGSENQLGQEMKISYTNGNITTFEEPGLDGDIEQTADNQKTVYHFDNMGRPTDVLENDGYANCYSYYTSGMKNHKLGKEGTVQKTVYNLLKNPVFDSAYGLTDWYTYNLSENKKGTIITDQGYIGTKSAKLAKTTAESEEGIGQDVTLQPGTYTLSAYMKTADIKADSNGNTDEKGACLMVLLPDGTRIQSDCMLTEPTDSEVDGGWERISLTFTLAEQKTVTVFAGILGMTGTMYISGVQLEEGKAANKLNLLLNSGFETLSESAPANWTFSADVQGTKYKTDSTHGRCAVMAGRRDKALSCKQTVHVSGSEGDIYSLSCYVKGCGIPDKKFQLVAEVVYGNNDVKKHEFPCNPNINGWQFAGGVLSTDDGDNMTNKTYSAIHVYLQYDNQMNEVMIDGMQLTRDDGESYVYDGEGNLISAVSAAEKAQFTYDKKSSLTRMGGIEGTAFEYGYDSKKHLTNAANSEGVRYRFTYDEKGQPVGMTVEAGKHLAPVTPGRIYYIRDQYSGHYMEIQGKELSTPVLLQVFTGADNQKWKVIDCKDGYINLEPQNAPGTRLDLKRNAQNDGAVIQIYSHNNHDSQRWRLHPNQDGSYQLSSKGTNDKKGASNWAKSTEAGQAVLNYPLTEGNTFQNWHFEPTDEGSVSAVPEDGKVYYIRGRRSGQYVDVQGIGTAAGTRAMQHYYNGGKNQQFRLTKYEGIYYYLEPLHAPGMVLAKSGTNSSGYPRLALEAKSDGKQNQLFWFDETEPGKGTGYAIVCKDGTALDVMNYSYDCNADIIMTAHTKVQDNKWWILEECSDRMEFSMEYTSDGRQIKKVTDARGNETNYAYDEKNQLLSKITDARGNETSYTYDPNTDRLTTVKRTVGGQEMQVEYTYDKDKPKTVKRNHGVTYQYGYDSYGNETEISVGGTVLEKTAYKNRNGLTDRVTYATGESIRNEYDDREQLISQYLVKKDGTEEKLFTNTYDNYGNVVCHVNHRNNQINHYQYDFIGRILGKDSSDGMRLRTVYDDKNRVKSCTYLVEGKGNTTEYIYGEAEKLQKPGLNYGVRINGKDCVDYIYDVLGRQDRQITRLSDTKTMEVEYTYVPGKEKGLTTTLIESVKTEDGTLYYSYDAAGNITEIWEKKRNESSKVRKVRYFYDELDQLIREDNRWQNQTIVYTYDAGSNITTCKTYAYTEADTVTGTAKTTETYTYGNSAWKDQLTEYRGQKIRYDAMGNPISYRGMTMEWEQGRKLKKITGNGVTQSHSYDADGIRIRKVVNGVTTQFYTNGTSILAQKSSDGTRLDFLYDDQGKLFAMEYEGERYFYKKNIQGDITGLVDKTGTEVVTYTYNTWGLLTGTTDRSGKGLAGKNPFRYREYYYDVELGLYYVSSRYYDPETRRFLNADDPDVLEIQSDLQDKNLYVYCDNNPVVRVDEDGAVWQLALAGGGTMATGSLVAGLGAITPAGWAAIIIGVVIIASIAIVKKRNSKLQIGNKLQICRTKNKTLYAKSKRKTGVDARGGHQKDKCKSKKNRHEKGDTRRKLD</sequence>
<keyword evidence="5" id="KW-0175">Coiled coil</keyword>
<dbReference type="CDD" id="cd00161">
    <property type="entry name" value="beta-trefoil_Ricin-like"/>
    <property type="match status" value="2"/>
</dbReference>
<evidence type="ECO:0000256" key="2">
    <source>
        <dbReference type="ARBA" id="ARBA00022525"/>
    </source>
</evidence>
<dbReference type="NCBIfam" id="NF033679">
    <property type="entry name" value="DNRLRE_dom"/>
    <property type="match status" value="1"/>
</dbReference>
<dbReference type="InterPro" id="IPR056823">
    <property type="entry name" value="TEN-like_YD-shell"/>
</dbReference>
<dbReference type="NCBIfam" id="TIGR03696">
    <property type="entry name" value="Rhs_assc_core"/>
    <property type="match status" value="1"/>
</dbReference>
<evidence type="ECO:0000256" key="7">
    <source>
        <dbReference type="SAM" id="Phobius"/>
    </source>
</evidence>
<organism evidence="12 13">
    <name type="scientific">Dorea formicigenerans</name>
    <dbReference type="NCBI Taxonomy" id="39486"/>
    <lineage>
        <taxon>Bacteria</taxon>
        <taxon>Bacillati</taxon>
        <taxon>Bacillota</taxon>
        <taxon>Clostridia</taxon>
        <taxon>Lachnospirales</taxon>
        <taxon>Lachnospiraceae</taxon>
        <taxon>Dorea</taxon>
    </lineage>
</organism>
<gene>
    <name evidence="12" type="ORF">DWX53_11595</name>
</gene>
<accession>A0A412MD84</accession>
<evidence type="ECO:0000256" key="1">
    <source>
        <dbReference type="ARBA" id="ARBA00004613"/>
    </source>
</evidence>
<feature type="domain" description="Ricin B lectin" evidence="8">
    <location>
        <begin position="1437"/>
        <end position="1525"/>
    </location>
</feature>
<evidence type="ECO:0000313" key="13">
    <source>
        <dbReference type="Proteomes" id="UP000283630"/>
    </source>
</evidence>